<keyword evidence="3" id="KW-1133">Transmembrane helix</keyword>
<comment type="similarity">
    <text evidence="1">Belongs to the N-Me-Phe pilin family.</text>
</comment>
<dbReference type="SUPFAM" id="SSF54523">
    <property type="entry name" value="Pili subunits"/>
    <property type="match status" value="1"/>
</dbReference>
<keyword evidence="3" id="KW-0472">Membrane</keyword>
<dbReference type="Gene3D" id="3.30.700.10">
    <property type="entry name" value="Glycoprotein, Type 4 Pilin"/>
    <property type="match status" value="1"/>
</dbReference>
<dbReference type="NCBIfam" id="TIGR02532">
    <property type="entry name" value="IV_pilin_GFxxxE"/>
    <property type="match status" value="1"/>
</dbReference>
<reference evidence="4" key="1">
    <citation type="submission" date="2021-11" db="EMBL/GenBank/DDBJ databases">
        <title>Genome sequence of Xylella taiwanensis PLS432.</title>
        <authorList>
            <person name="Weng L.-W."/>
            <person name="Su C.-C."/>
            <person name="Tsai C.-W."/>
            <person name="Kuo C.-H."/>
        </authorList>
    </citation>
    <scope>NUCLEOTIDE SEQUENCE</scope>
    <source>
        <strain evidence="4">PLS432</strain>
    </source>
</reference>
<evidence type="ECO:0000256" key="1">
    <source>
        <dbReference type="ARBA" id="ARBA00005233"/>
    </source>
</evidence>
<dbReference type="Proteomes" id="UP001430701">
    <property type="component" value="Unassembled WGS sequence"/>
</dbReference>
<dbReference type="InterPro" id="IPR001082">
    <property type="entry name" value="Pilin"/>
</dbReference>
<dbReference type="InterPro" id="IPR045584">
    <property type="entry name" value="Pilin-like"/>
</dbReference>
<gene>
    <name evidence="4" type="ORF">LPH55_10195</name>
</gene>
<evidence type="ECO:0000256" key="2">
    <source>
        <dbReference type="ARBA" id="ARBA00022481"/>
    </source>
</evidence>
<comment type="caution">
    <text evidence="4">The sequence shown here is derived from an EMBL/GenBank/DDBJ whole genome shotgun (WGS) entry which is preliminary data.</text>
</comment>
<proteinExistence type="inferred from homology"/>
<dbReference type="Pfam" id="PF07963">
    <property type="entry name" value="N_methyl"/>
    <property type="match status" value="1"/>
</dbReference>
<keyword evidence="5" id="KW-1185">Reference proteome</keyword>
<keyword evidence="2" id="KW-0488">Methylation</keyword>
<dbReference type="RefSeq" id="WP_230439341.1">
    <property type="nucleotide sequence ID" value="NZ_CP087680.1"/>
</dbReference>
<feature type="transmembrane region" description="Helical" evidence="3">
    <location>
        <begin position="12"/>
        <end position="30"/>
    </location>
</feature>
<dbReference type="Pfam" id="PF00114">
    <property type="entry name" value="Pilin"/>
    <property type="match status" value="1"/>
</dbReference>
<dbReference type="EMBL" id="JAJPPU010000002">
    <property type="protein sequence ID" value="MCD8473816.1"/>
    <property type="molecule type" value="Genomic_DNA"/>
</dbReference>
<accession>A0ABS8TUK4</accession>
<protein>
    <submittedName>
        <fullName evidence="4">Pilin</fullName>
    </submittedName>
</protein>
<organism evidence="4 5">
    <name type="scientific">Xylella taiwanensis</name>
    <dbReference type="NCBI Taxonomy" id="1444770"/>
    <lineage>
        <taxon>Bacteria</taxon>
        <taxon>Pseudomonadati</taxon>
        <taxon>Pseudomonadota</taxon>
        <taxon>Gammaproteobacteria</taxon>
        <taxon>Lysobacterales</taxon>
        <taxon>Lysobacteraceae</taxon>
        <taxon>Xylella</taxon>
    </lineage>
</organism>
<evidence type="ECO:0000313" key="5">
    <source>
        <dbReference type="Proteomes" id="UP001430701"/>
    </source>
</evidence>
<dbReference type="InterPro" id="IPR012902">
    <property type="entry name" value="N_methyl_site"/>
</dbReference>
<sequence>MKKQQGFHLIELMMVLAIISILAGASVPTYQHYVAKSQVTAALADITPGKINTEMRMAHGMPRTRLANDIGLRAVTTHCHRIDVIVEVAITQSYTDPDGHPRVGSVSAPDSSITCTIHGNAQVNNKIIQWIRISDADASFDDAGNDFNGQWFCVTNVDEAFRPIRCTASLPAMNSWA</sequence>
<evidence type="ECO:0000256" key="3">
    <source>
        <dbReference type="SAM" id="Phobius"/>
    </source>
</evidence>
<evidence type="ECO:0000313" key="4">
    <source>
        <dbReference type="EMBL" id="MCD8473816.1"/>
    </source>
</evidence>
<name>A0ABS8TUK4_9GAMM</name>
<keyword evidence="3" id="KW-0812">Transmembrane</keyword>